<keyword evidence="10" id="KW-1185">Reference proteome</keyword>
<dbReference type="AlphaFoldDB" id="A0A7W8DTS2"/>
<evidence type="ECO:0000313" key="9">
    <source>
        <dbReference type="EMBL" id="MBB5041867.1"/>
    </source>
</evidence>
<comment type="subcellular location">
    <subcellularLocation>
        <location evidence="1">Cell outer membrane</location>
        <topology evidence="1">Multi-pass membrane protein</topology>
    </subcellularLocation>
</comment>
<proteinExistence type="inferred from homology"/>
<dbReference type="GO" id="GO:0009279">
    <property type="term" value="C:cell outer membrane"/>
    <property type="evidence" value="ECO:0007669"/>
    <property type="project" value="UniProtKB-SubCell"/>
</dbReference>
<accession>A0A7W8DTS2</accession>
<dbReference type="InterPro" id="IPR005017">
    <property type="entry name" value="OMPP1/FadL/TodX"/>
</dbReference>
<evidence type="ECO:0000256" key="7">
    <source>
        <dbReference type="ARBA" id="ARBA00023237"/>
    </source>
</evidence>
<dbReference type="EMBL" id="JACHIK010000003">
    <property type="protein sequence ID" value="MBB5041867.1"/>
    <property type="molecule type" value="Genomic_DNA"/>
</dbReference>
<evidence type="ECO:0000256" key="5">
    <source>
        <dbReference type="ARBA" id="ARBA00022729"/>
    </source>
</evidence>
<evidence type="ECO:0000256" key="6">
    <source>
        <dbReference type="ARBA" id="ARBA00023136"/>
    </source>
</evidence>
<reference evidence="9 10" key="1">
    <citation type="submission" date="2020-08" db="EMBL/GenBank/DDBJ databases">
        <title>Genomic Encyclopedia of Type Strains, Phase IV (KMG-IV): sequencing the most valuable type-strain genomes for metagenomic binning, comparative biology and taxonomic classification.</title>
        <authorList>
            <person name="Goeker M."/>
        </authorList>
    </citation>
    <scope>NUCLEOTIDE SEQUENCE [LARGE SCALE GENOMIC DNA]</scope>
    <source>
        <strain evidence="9 10">DSM 21319</strain>
    </source>
</reference>
<evidence type="ECO:0000256" key="3">
    <source>
        <dbReference type="ARBA" id="ARBA00022452"/>
    </source>
</evidence>
<protein>
    <submittedName>
        <fullName evidence="9">Long-chain fatty acid transport protein</fullName>
    </submittedName>
</protein>
<keyword evidence="7" id="KW-0998">Cell outer membrane</keyword>
<dbReference type="Gene3D" id="2.40.160.60">
    <property type="entry name" value="Outer membrane protein transport protein (OMPP1/FadL/TodX)"/>
    <property type="match status" value="1"/>
</dbReference>
<organism evidence="9 10">
    <name type="scientific">Shinella fusca</name>
    <dbReference type="NCBI Taxonomy" id="544480"/>
    <lineage>
        <taxon>Bacteria</taxon>
        <taxon>Pseudomonadati</taxon>
        <taxon>Pseudomonadota</taxon>
        <taxon>Alphaproteobacteria</taxon>
        <taxon>Hyphomicrobiales</taxon>
        <taxon>Rhizobiaceae</taxon>
        <taxon>Shinella</taxon>
    </lineage>
</organism>
<evidence type="ECO:0000256" key="4">
    <source>
        <dbReference type="ARBA" id="ARBA00022692"/>
    </source>
</evidence>
<dbReference type="PANTHER" id="PTHR35093">
    <property type="entry name" value="OUTER MEMBRANE PROTEIN NMB0088-RELATED"/>
    <property type="match status" value="1"/>
</dbReference>
<evidence type="ECO:0000313" key="10">
    <source>
        <dbReference type="Proteomes" id="UP000535406"/>
    </source>
</evidence>
<name>A0A7W8DTS2_9HYPH</name>
<sequence>MINTLFKNGLLAAAALAALAGAAQAGGFSRGEADTDILYEDGTTAFRAKTTFVAPQRGYDTIEGSATSDGDYTDNFFVPSLAGKVRFSDSFSCAGTYTQPFGASSRYGADAQAADAATSMIGNYTTEAEFKTNEYGLTCAVNFALEKGRAYFIGGLFLQSFEYTEKTRLGTLQLEDESELGYRLGAAYEIPEIALRAELMYRSQVDHKGDGSFTLSQDGSTVLTGGLMPAGTPFDASGAGSLPQSLEFSLQTGIAPGWLAFGSVKWTDWSVLPSLNYNITNIGDLKKNFRFRDGWTITGGIGHSFTDDVSGAVSLTWDRGVGTGADIMTDSWTVGVGTAIKTGPGELRLGGAVSYLTSGSQKYDASGDFADYNATVGNDFAYGANVSYLVKF</sequence>
<keyword evidence="3" id="KW-1134">Transmembrane beta strand</keyword>
<keyword evidence="6" id="KW-0472">Membrane</keyword>
<feature type="signal peptide" evidence="8">
    <location>
        <begin position="1"/>
        <end position="25"/>
    </location>
</feature>
<keyword evidence="4" id="KW-0812">Transmembrane</keyword>
<dbReference type="Proteomes" id="UP000535406">
    <property type="component" value="Unassembled WGS sequence"/>
</dbReference>
<dbReference type="RefSeq" id="WP_184141933.1">
    <property type="nucleotide sequence ID" value="NZ_JACHIK010000003.1"/>
</dbReference>
<keyword evidence="5 8" id="KW-0732">Signal</keyword>
<comment type="similarity">
    <text evidence="2">Belongs to the OmpP1/FadL family.</text>
</comment>
<comment type="caution">
    <text evidence="9">The sequence shown here is derived from an EMBL/GenBank/DDBJ whole genome shotgun (WGS) entry which is preliminary data.</text>
</comment>
<gene>
    <name evidence="9" type="ORF">HNQ66_001250</name>
</gene>
<feature type="chain" id="PRO_5030560887" evidence="8">
    <location>
        <begin position="26"/>
        <end position="392"/>
    </location>
</feature>
<evidence type="ECO:0000256" key="1">
    <source>
        <dbReference type="ARBA" id="ARBA00004571"/>
    </source>
</evidence>
<dbReference type="SUPFAM" id="SSF56935">
    <property type="entry name" value="Porins"/>
    <property type="match status" value="1"/>
</dbReference>
<evidence type="ECO:0000256" key="2">
    <source>
        <dbReference type="ARBA" id="ARBA00008163"/>
    </source>
</evidence>
<dbReference type="PANTHER" id="PTHR35093:SF8">
    <property type="entry name" value="OUTER MEMBRANE PROTEIN NMB0088-RELATED"/>
    <property type="match status" value="1"/>
</dbReference>
<dbReference type="GO" id="GO:0015483">
    <property type="term" value="F:long-chain fatty acid transporting porin activity"/>
    <property type="evidence" value="ECO:0007669"/>
    <property type="project" value="TreeGrafter"/>
</dbReference>
<dbReference type="Pfam" id="PF03349">
    <property type="entry name" value="Toluene_X"/>
    <property type="match status" value="1"/>
</dbReference>
<evidence type="ECO:0000256" key="8">
    <source>
        <dbReference type="SAM" id="SignalP"/>
    </source>
</evidence>